<reference evidence="1 2" key="1">
    <citation type="journal article" date="2020" name="Cell">
        <title>Large-Scale Comparative Analyses of Tick Genomes Elucidate Their Genetic Diversity and Vector Capacities.</title>
        <authorList>
            <consortium name="Tick Genome and Microbiome Consortium (TIGMIC)"/>
            <person name="Jia N."/>
            <person name="Wang J."/>
            <person name="Shi W."/>
            <person name="Du L."/>
            <person name="Sun Y."/>
            <person name="Zhan W."/>
            <person name="Jiang J.F."/>
            <person name="Wang Q."/>
            <person name="Zhang B."/>
            <person name="Ji P."/>
            <person name="Bell-Sakyi L."/>
            <person name="Cui X.M."/>
            <person name="Yuan T.T."/>
            <person name="Jiang B.G."/>
            <person name="Yang W.F."/>
            <person name="Lam T.T."/>
            <person name="Chang Q.C."/>
            <person name="Ding S.J."/>
            <person name="Wang X.J."/>
            <person name="Zhu J.G."/>
            <person name="Ruan X.D."/>
            <person name="Zhao L."/>
            <person name="Wei J.T."/>
            <person name="Ye R.Z."/>
            <person name="Que T.C."/>
            <person name="Du C.H."/>
            <person name="Zhou Y.H."/>
            <person name="Cheng J.X."/>
            <person name="Dai P.F."/>
            <person name="Guo W.B."/>
            <person name="Han X.H."/>
            <person name="Huang E.J."/>
            <person name="Li L.F."/>
            <person name="Wei W."/>
            <person name="Gao Y.C."/>
            <person name="Liu J.Z."/>
            <person name="Shao H.Z."/>
            <person name="Wang X."/>
            <person name="Wang C.C."/>
            <person name="Yang T.C."/>
            <person name="Huo Q.B."/>
            <person name="Li W."/>
            <person name="Chen H.Y."/>
            <person name="Chen S.E."/>
            <person name="Zhou L.G."/>
            <person name="Ni X.B."/>
            <person name="Tian J.H."/>
            <person name="Sheng Y."/>
            <person name="Liu T."/>
            <person name="Pan Y.S."/>
            <person name="Xia L.Y."/>
            <person name="Li J."/>
            <person name="Zhao F."/>
            <person name="Cao W.C."/>
        </authorList>
    </citation>
    <scope>NUCLEOTIDE SEQUENCE [LARGE SCALE GENOMIC DNA]</scope>
    <source>
        <strain evidence="1">Iper-2018</strain>
    </source>
</reference>
<sequence length="123" mass="13178">YSAVPPTANLSCKKRTSAGGGLTAQDVSPPTNEVPTANRFQLLPEEQGESTSLKGPGTLIESRQTTITADNAEAQDIPTKRPRVNISHKHMKTSTSDPSSEGATSTYELNEDMIEDDDTGFIQ</sequence>
<gene>
    <name evidence="1" type="ORF">HPB47_013209</name>
</gene>
<evidence type="ECO:0000313" key="2">
    <source>
        <dbReference type="Proteomes" id="UP000805193"/>
    </source>
</evidence>
<name>A0AC60R1N3_IXOPE</name>
<proteinExistence type="predicted"/>
<keyword evidence="2" id="KW-1185">Reference proteome</keyword>
<organism evidence="1 2">
    <name type="scientific">Ixodes persulcatus</name>
    <name type="common">Taiga tick</name>
    <dbReference type="NCBI Taxonomy" id="34615"/>
    <lineage>
        <taxon>Eukaryota</taxon>
        <taxon>Metazoa</taxon>
        <taxon>Ecdysozoa</taxon>
        <taxon>Arthropoda</taxon>
        <taxon>Chelicerata</taxon>
        <taxon>Arachnida</taxon>
        <taxon>Acari</taxon>
        <taxon>Parasitiformes</taxon>
        <taxon>Ixodida</taxon>
        <taxon>Ixodoidea</taxon>
        <taxon>Ixodidae</taxon>
        <taxon>Ixodinae</taxon>
        <taxon>Ixodes</taxon>
    </lineage>
</organism>
<dbReference type="Proteomes" id="UP000805193">
    <property type="component" value="Unassembled WGS sequence"/>
</dbReference>
<feature type="non-terminal residue" evidence="1">
    <location>
        <position position="123"/>
    </location>
</feature>
<accession>A0AC60R1N3</accession>
<evidence type="ECO:0000313" key="1">
    <source>
        <dbReference type="EMBL" id="KAG0444930.1"/>
    </source>
</evidence>
<feature type="non-terminal residue" evidence="1">
    <location>
        <position position="1"/>
    </location>
</feature>
<protein>
    <submittedName>
        <fullName evidence="1">Uncharacterized protein</fullName>
    </submittedName>
</protein>
<dbReference type="EMBL" id="JABSTQ010001189">
    <property type="protein sequence ID" value="KAG0444930.1"/>
    <property type="molecule type" value="Genomic_DNA"/>
</dbReference>
<comment type="caution">
    <text evidence="1">The sequence shown here is derived from an EMBL/GenBank/DDBJ whole genome shotgun (WGS) entry which is preliminary data.</text>
</comment>